<dbReference type="Pfam" id="PF03466">
    <property type="entry name" value="LysR_substrate"/>
    <property type="match status" value="1"/>
</dbReference>
<feature type="domain" description="HTH lysR-type" evidence="5">
    <location>
        <begin position="1"/>
        <end position="61"/>
    </location>
</feature>
<evidence type="ECO:0000259" key="5">
    <source>
        <dbReference type="PROSITE" id="PS50931"/>
    </source>
</evidence>
<protein>
    <submittedName>
        <fullName evidence="6">LysR substrate-binding domain-containing protein</fullName>
    </submittedName>
</protein>
<dbReference type="InterPro" id="IPR036388">
    <property type="entry name" value="WH-like_DNA-bd_sf"/>
</dbReference>
<keyword evidence="7" id="KW-1185">Reference proteome</keyword>
<reference evidence="6 7" key="1">
    <citation type="submission" date="2023-12" db="EMBL/GenBank/DDBJ databases">
        <title>Sinomonas terricola sp. nov, isolated from litchi orchard soil in Guangdong, PR China.</title>
        <authorList>
            <person name="Jiaxin W."/>
            <person name="Yang Z."/>
            <person name="Honghui Z."/>
        </authorList>
    </citation>
    <scope>NUCLEOTIDE SEQUENCE [LARGE SCALE GENOMIC DNA]</scope>
    <source>
        <strain evidence="6 7">JGH33</strain>
    </source>
</reference>
<evidence type="ECO:0000256" key="2">
    <source>
        <dbReference type="ARBA" id="ARBA00023015"/>
    </source>
</evidence>
<dbReference type="RefSeq" id="WP_323278560.1">
    <property type="nucleotide sequence ID" value="NZ_JAYGGQ010000005.1"/>
</dbReference>
<sequence>MDLTSIDDLEFFEQIARSQSLTEAARNWGKSVSSVSKRLSALETRLGVPLVRRSTRRLILTEEGQRYAMGALAILQQKTDLEDALSAQHGELKGRITVHSSLGIGRKHIAPLLGEFARLHPLIQIDLELSPLPLNISGTNFDIAIRVGGLSDSRLKARLLARNRRIVCAAQSYLDSAPPLRTMRDLERHNCIVLRENNADYSLWRFGEKGQEYVDVKGSMISDDGDVVTNWCLQGLGLIMRSTWHVNPLIQQGALHQVLPELSTPNADIYALYPATTRTPRRITAAIEYLRQGFGGRIDPPADSIL</sequence>
<dbReference type="SUPFAM" id="SSF46785">
    <property type="entry name" value="Winged helix' DNA-binding domain"/>
    <property type="match status" value="1"/>
</dbReference>
<keyword evidence="2" id="KW-0805">Transcription regulation</keyword>
<dbReference type="Gene3D" id="1.10.10.10">
    <property type="entry name" value="Winged helix-like DNA-binding domain superfamily/Winged helix DNA-binding domain"/>
    <property type="match status" value="1"/>
</dbReference>
<dbReference type="PANTHER" id="PTHR30537">
    <property type="entry name" value="HTH-TYPE TRANSCRIPTIONAL REGULATOR"/>
    <property type="match status" value="1"/>
</dbReference>
<dbReference type="InterPro" id="IPR005119">
    <property type="entry name" value="LysR_subst-bd"/>
</dbReference>
<evidence type="ECO:0000313" key="6">
    <source>
        <dbReference type="EMBL" id="MEA5454711.1"/>
    </source>
</evidence>
<organism evidence="6 7">
    <name type="scientific">Sinomonas terricola</name>
    <dbReference type="NCBI Taxonomy" id="3110330"/>
    <lineage>
        <taxon>Bacteria</taxon>
        <taxon>Bacillati</taxon>
        <taxon>Actinomycetota</taxon>
        <taxon>Actinomycetes</taxon>
        <taxon>Micrococcales</taxon>
        <taxon>Micrococcaceae</taxon>
        <taxon>Sinomonas</taxon>
    </lineage>
</organism>
<dbReference type="InterPro" id="IPR000847">
    <property type="entry name" value="LysR_HTH_N"/>
</dbReference>
<dbReference type="InterPro" id="IPR036390">
    <property type="entry name" value="WH_DNA-bd_sf"/>
</dbReference>
<dbReference type="PANTHER" id="PTHR30537:SF5">
    <property type="entry name" value="HTH-TYPE TRANSCRIPTIONAL ACTIVATOR TTDR-RELATED"/>
    <property type="match status" value="1"/>
</dbReference>
<dbReference type="InterPro" id="IPR058163">
    <property type="entry name" value="LysR-type_TF_proteobact-type"/>
</dbReference>
<evidence type="ECO:0000256" key="4">
    <source>
        <dbReference type="ARBA" id="ARBA00023163"/>
    </source>
</evidence>
<comment type="similarity">
    <text evidence="1">Belongs to the LysR transcriptional regulatory family.</text>
</comment>
<accession>A0ABU5T4X1</accession>
<gene>
    <name evidence="6" type="ORF">SPF06_08260</name>
</gene>
<evidence type="ECO:0000313" key="7">
    <source>
        <dbReference type="Proteomes" id="UP001304769"/>
    </source>
</evidence>
<dbReference type="Gene3D" id="3.40.190.290">
    <property type="match status" value="1"/>
</dbReference>
<dbReference type="Pfam" id="PF00126">
    <property type="entry name" value="HTH_1"/>
    <property type="match status" value="1"/>
</dbReference>
<dbReference type="Proteomes" id="UP001304769">
    <property type="component" value="Unassembled WGS sequence"/>
</dbReference>
<proteinExistence type="inferred from homology"/>
<dbReference type="EMBL" id="JAYGGQ010000005">
    <property type="protein sequence ID" value="MEA5454711.1"/>
    <property type="molecule type" value="Genomic_DNA"/>
</dbReference>
<dbReference type="PROSITE" id="PS50931">
    <property type="entry name" value="HTH_LYSR"/>
    <property type="match status" value="1"/>
</dbReference>
<comment type="caution">
    <text evidence="6">The sequence shown here is derived from an EMBL/GenBank/DDBJ whole genome shotgun (WGS) entry which is preliminary data.</text>
</comment>
<evidence type="ECO:0000256" key="3">
    <source>
        <dbReference type="ARBA" id="ARBA00023125"/>
    </source>
</evidence>
<name>A0ABU5T4X1_9MICC</name>
<dbReference type="SUPFAM" id="SSF53850">
    <property type="entry name" value="Periplasmic binding protein-like II"/>
    <property type="match status" value="1"/>
</dbReference>
<keyword evidence="4" id="KW-0804">Transcription</keyword>
<evidence type="ECO:0000256" key="1">
    <source>
        <dbReference type="ARBA" id="ARBA00009437"/>
    </source>
</evidence>
<keyword evidence="3" id="KW-0238">DNA-binding</keyword>